<keyword evidence="3" id="KW-1185">Reference proteome</keyword>
<keyword evidence="1" id="KW-0812">Transmembrane</keyword>
<dbReference type="EMBL" id="JABEBT010000002">
    <property type="protein sequence ID" value="KAF7639974.1"/>
    <property type="molecule type" value="Genomic_DNA"/>
</dbReference>
<keyword evidence="1" id="KW-1133">Transmembrane helix</keyword>
<accession>A0A8T0A1L0</accession>
<gene>
    <name evidence="2" type="ORF">Mgra_00000417</name>
</gene>
<dbReference type="AlphaFoldDB" id="A0A8T0A1L0"/>
<protein>
    <submittedName>
        <fullName evidence="2">Uncharacterized protein</fullName>
    </submittedName>
</protein>
<organism evidence="2 3">
    <name type="scientific">Meloidogyne graminicola</name>
    <dbReference type="NCBI Taxonomy" id="189291"/>
    <lineage>
        <taxon>Eukaryota</taxon>
        <taxon>Metazoa</taxon>
        <taxon>Ecdysozoa</taxon>
        <taxon>Nematoda</taxon>
        <taxon>Chromadorea</taxon>
        <taxon>Rhabditida</taxon>
        <taxon>Tylenchina</taxon>
        <taxon>Tylenchomorpha</taxon>
        <taxon>Tylenchoidea</taxon>
        <taxon>Meloidogynidae</taxon>
        <taxon>Meloidogyninae</taxon>
        <taxon>Meloidogyne</taxon>
    </lineage>
</organism>
<reference evidence="2" key="1">
    <citation type="journal article" date="2020" name="Ecol. Evol.">
        <title>Genome structure and content of the rice root-knot nematode (Meloidogyne graminicola).</title>
        <authorList>
            <person name="Phan N.T."/>
            <person name="Danchin E.G.J."/>
            <person name="Klopp C."/>
            <person name="Perfus-Barbeoch L."/>
            <person name="Kozlowski D.K."/>
            <person name="Koutsovoulos G.D."/>
            <person name="Lopez-Roques C."/>
            <person name="Bouchez O."/>
            <person name="Zahm M."/>
            <person name="Besnard G."/>
            <person name="Bellafiore S."/>
        </authorList>
    </citation>
    <scope>NUCLEOTIDE SEQUENCE</scope>
    <source>
        <strain evidence="2">VN-18</strain>
    </source>
</reference>
<keyword evidence="1" id="KW-0472">Membrane</keyword>
<evidence type="ECO:0000256" key="1">
    <source>
        <dbReference type="SAM" id="Phobius"/>
    </source>
</evidence>
<name>A0A8T0A1L0_9BILA</name>
<evidence type="ECO:0000313" key="3">
    <source>
        <dbReference type="Proteomes" id="UP000605970"/>
    </source>
</evidence>
<feature type="non-terminal residue" evidence="2">
    <location>
        <position position="111"/>
    </location>
</feature>
<sequence>MFVNSSGLFARYPNFLQYSIFGTSISFIVYFVASARYRDSQLRKTLTKDEYLMYHLKKKAVLTQRCSFVKIIFGEFGGIGIILGCEATEAKFNCCCCCNNCCCAAAIGFIN</sequence>
<evidence type="ECO:0000313" key="2">
    <source>
        <dbReference type="EMBL" id="KAF7639974.1"/>
    </source>
</evidence>
<dbReference type="Proteomes" id="UP000605970">
    <property type="component" value="Unassembled WGS sequence"/>
</dbReference>
<feature type="transmembrane region" description="Helical" evidence="1">
    <location>
        <begin position="15"/>
        <end position="33"/>
    </location>
</feature>
<comment type="caution">
    <text evidence="2">The sequence shown here is derived from an EMBL/GenBank/DDBJ whole genome shotgun (WGS) entry which is preliminary data.</text>
</comment>
<proteinExistence type="predicted"/>